<proteinExistence type="predicted"/>
<dbReference type="RefSeq" id="WP_306871658.1">
    <property type="nucleotide sequence ID" value="NZ_JAUSRB010000002.1"/>
</dbReference>
<feature type="region of interest" description="Disordered" evidence="1">
    <location>
        <begin position="590"/>
        <end position="615"/>
    </location>
</feature>
<name>A0ABT9RH70_9ACTN</name>
<dbReference type="EMBL" id="JAUSRB010000002">
    <property type="protein sequence ID" value="MDP9868604.1"/>
    <property type="molecule type" value="Genomic_DNA"/>
</dbReference>
<dbReference type="Proteomes" id="UP001230426">
    <property type="component" value="Unassembled WGS sequence"/>
</dbReference>
<evidence type="ECO:0008006" key="4">
    <source>
        <dbReference type="Google" id="ProtNLM"/>
    </source>
</evidence>
<protein>
    <recommendedName>
        <fullName evidence="4">DUF222 domain-containing protein</fullName>
    </recommendedName>
</protein>
<reference evidence="2 3" key="1">
    <citation type="submission" date="2023-07" db="EMBL/GenBank/DDBJ databases">
        <title>Sequencing the genomes of 1000 actinobacteria strains.</title>
        <authorList>
            <person name="Klenk H.-P."/>
        </authorList>
    </citation>
    <scope>NUCLEOTIDE SEQUENCE [LARGE SCALE GENOMIC DNA]</scope>
    <source>
        <strain evidence="2 3">DSM 44109</strain>
    </source>
</reference>
<evidence type="ECO:0000313" key="2">
    <source>
        <dbReference type="EMBL" id="MDP9868604.1"/>
    </source>
</evidence>
<accession>A0ABT9RH70</accession>
<organism evidence="2 3">
    <name type="scientific">Streptosporangium brasiliense</name>
    <dbReference type="NCBI Taxonomy" id="47480"/>
    <lineage>
        <taxon>Bacteria</taxon>
        <taxon>Bacillati</taxon>
        <taxon>Actinomycetota</taxon>
        <taxon>Actinomycetes</taxon>
        <taxon>Streptosporangiales</taxon>
        <taxon>Streptosporangiaceae</taxon>
        <taxon>Streptosporangium</taxon>
    </lineage>
</organism>
<evidence type="ECO:0000313" key="3">
    <source>
        <dbReference type="Proteomes" id="UP001230426"/>
    </source>
</evidence>
<comment type="caution">
    <text evidence="2">The sequence shown here is derived from an EMBL/GenBank/DDBJ whole genome shotgun (WGS) entry which is preliminary data.</text>
</comment>
<evidence type="ECO:0000256" key="1">
    <source>
        <dbReference type="SAM" id="MobiDB-lite"/>
    </source>
</evidence>
<sequence length="640" mass="69489">MRRTTARTATQLVQAMDITADQFARAHAAGLVPDPEMKTRWSGPVVDDLVARRQEILDAILDDLDEQQLREALGMSWDDWKRALEADPIPAPDRGDYWTRPAADALIAQAGRLRAEIPPQPLGATRCAALLARATGVKVDVADVQALAELGHTEIVDWYGKWPLYDVGRLHALIATEQGRRLVVDVVAERTAWLAGSLTAEQAAAALGWRETELARVAAERGIARGRFDRYSRTDIVALSGDQHPKVVRSPPSACSAPGDRCCSAAPNLAGSRADANGHPSLLFVKASSPRSSGGPADGMPRGVGGEPCSVTERLEVIGMSGVGGQLRPDAACGNVDPVVAEPFLPILVLAHQGDDGYVRGEVAATPLQEHLVRIMAEVPDLQRHRHLAAGVEVKGYVSLSVIDRHELLPVGRQIDQNPVHPRIADGSQPSVGQGGPVDDRAVLALANVQEDMPVARMPVLPATVPDGLQIRLSHYRSAFGVEHGPLVRPASVGHDIWPIDPYSAVVQRQNTSWLVPVPLMRERVERGPPPLVSRTRHANDPVQRRVDSPTKIHRRGMLDDVISRARCEDHGRRQDTQRGRCQVIDADLPADEPRDDLQGARGLNHAGRLAPSRTFKKPWHPQWVNAPPMDDHVAVEVCA</sequence>
<gene>
    <name evidence="2" type="ORF">J2S55_007870</name>
</gene>
<keyword evidence="3" id="KW-1185">Reference proteome</keyword>